<accession>A0A915E7D1</accession>
<sequence length="132" mass="14689">MNAETLFDIFYAEKVGEAFKKRQKEAGGVDSSALSMKDSRWLLGWLLFSLSISSLIDDLNREGALSPAGKPALLGLVTEWALLLLAYQCPTACPYPDPTQLWSVEERLVLAAEVIAEECFIEVIRIKEKNPQ</sequence>
<protein>
    <submittedName>
        <fullName evidence="2">Uncharacterized protein</fullName>
    </submittedName>
</protein>
<evidence type="ECO:0000313" key="2">
    <source>
        <dbReference type="WBParaSite" id="jg3340"/>
    </source>
</evidence>
<name>A0A915E7D1_9BILA</name>
<dbReference type="WBParaSite" id="jg3340">
    <property type="protein sequence ID" value="jg3340"/>
    <property type="gene ID" value="jg3340"/>
</dbReference>
<organism evidence="1 2">
    <name type="scientific">Ditylenchus dipsaci</name>
    <dbReference type="NCBI Taxonomy" id="166011"/>
    <lineage>
        <taxon>Eukaryota</taxon>
        <taxon>Metazoa</taxon>
        <taxon>Ecdysozoa</taxon>
        <taxon>Nematoda</taxon>
        <taxon>Chromadorea</taxon>
        <taxon>Rhabditida</taxon>
        <taxon>Tylenchina</taxon>
        <taxon>Tylenchomorpha</taxon>
        <taxon>Sphaerularioidea</taxon>
        <taxon>Anguinidae</taxon>
        <taxon>Anguininae</taxon>
        <taxon>Ditylenchus</taxon>
    </lineage>
</organism>
<evidence type="ECO:0000313" key="1">
    <source>
        <dbReference type="Proteomes" id="UP000887574"/>
    </source>
</evidence>
<reference evidence="2" key="1">
    <citation type="submission" date="2022-11" db="UniProtKB">
        <authorList>
            <consortium name="WormBaseParasite"/>
        </authorList>
    </citation>
    <scope>IDENTIFICATION</scope>
</reference>
<dbReference type="Proteomes" id="UP000887574">
    <property type="component" value="Unplaced"/>
</dbReference>
<proteinExistence type="predicted"/>
<dbReference type="AlphaFoldDB" id="A0A915E7D1"/>
<keyword evidence="1" id="KW-1185">Reference proteome</keyword>